<name>A0A843XMZ9_COLES</name>
<dbReference type="PANTHER" id="PTHR48010">
    <property type="entry name" value="OS05G0588300 PROTEIN"/>
    <property type="match status" value="1"/>
</dbReference>
<keyword evidence="3" id="KW-0812">Transmembrane</keyword>
<dbReference type="EMBL" id="NMUH01009927">
    <property type="protein sequence ID" value="MQM20542.1"/>
    <property type="molecule type" value="Genomic_DNA"/>
</dbReference>
<keyword evidence="4" id="KW-0732">Signal</keyword>
<sequence>MALSSALLLVVLSWFCSIPGTQQLQSSQMQVLLQLRKHLEYPKQLDAWNNTGDLCSIPSSPVLIVTCDENSVSELKIVGDRPAKVSKFGGYPIADQTLSQGFSVDSFITTLTRLNNLRVVILVSLGIWGPLPDKIHRLYSLEVLDLSSNFLYGSIPPKISAMGMLQTLTLDANFFNGSVPDWFGSLTNLTTLSLKNNHLQGPLPRSIAGVKTLTSLSVSSNSISGRLPDLSSLMNLEVLDLRENDLDSELPALPKGLVTILLSRNSLVGEIPQQFGELNRLQHLDLSYNLLQGNPPASLFSLPNISYLNLASNMLTGSLPSRLSCGGQLGFVDISTNRFTGTVPSCLNSVSNGRVIKLNGNCFSNDPRHQHEVAFCREAATERKASKKKDVGLLISIIGGAFAVMLFFLLVFLFLCRRYCRSATAVEEHLMQKPLPDNSPTGFSSELLANARYVSQTMKLGTQVLPLYRVFSLEELKEATNNFSHSTYLGEEYAEGEAESTFKTMLFVGFKEWPTPRKNTGALIFSGPKTTSDLMNSSPAINL</sequence>
<evidence type="ECO:0000256" key="4">
    <source>
        <dbReference type="SAM" id="SignalP"/>
    </source>
</evidence>
<keyword evidence="6" id="KW-1185">Reference proteome</keyword>
<dbReference type="InterPro" id="IPR001611">
    <property type="entry name" value="Leu-rich_rpt"/>
</dbReference>
<dbReference type="InterPro" id="IPR032675">
    <property type="entry name" value="LRR_dom_sf"/>
</dbReference>
<protein>
    <recommendedName>
        <fullName evidence="7">Leucine-rich repeat-containing N-terminal plant-type domain-containing protein</fullName>
    </recommendedName>
</protein>
<dbReference type="InterPro" id="IPR050994">
    <property type="entry name" value="At_inactive_RLKs"/>
</dbReference>
<reference evidence="5" key="1">
    <citation type="submission" date="2017-07" db="EMBL/GenBank/DDBJ databases">
        <title>Taro Niue Genome Assembly and Annotation.</title>
        <authorList>
            <person name="Atibalentja N."/>
            <person name="Keating K."/>
            <person name="Fields C.J."/>
        </authorList>
    </citation>
    <scope>NUCLEOTIDE SEQUENCE</scope>
    <source>
        <strain evidence="5">Niue_2</strain>
        <tissue evidence="5">Leaf</tissue>
    </source>
</reference>
<dbReference type="FunFam" id="3.80.10.10:FF:000155">
    <property type="entry name" value="Putative inactive leucine-rich repeat receptor-like protein kinase"/>
    <property type="match status" value="1"/>
</dbReference>
<evidence type="ECO:0008006" key="7">
    <source>
        <dbReference type="Google" id="ProtNLM"/>
    </source>
</evidence>
<dbReference type="AlphaFoldDB" id="A0A843XMZ9"/>
<evidence type="ECO:0000313" key="6">
    <source>
        <dbReference type="Proteomes" id="UP000652761"/>
    </source>
</evidence>
<dbReference type="Pfam" id="PF13855">
    <property type="entry name" value="LRR_8"/>
    <property type="match status" value="2"/>
</dbReference>
<organism evidence="5 6">
    <name type="scientific">Colocasia esculenta</name>
    <name type="common">Wild taro</name>
    <name type="synonym">Arum esculentum</name>
    <dbReference type="NCBI Taxonomy" id="4460"/>
    <lineage>
        <taxon>Eukaryota</taxon>
        <taxon>Viridiplantae</taxon>
        <taxon>Streptophyta</taxon>
        <taxon>Embryophyta</taxon>
        <taxon>Tracheophyta</taxon>
        <taxon>Spermatophyta</taxon>
        <taxon>Magnoliopsida</taxon>
        <taxon>Liliopsida</taxon>
        <taxon>Araceae</taxon>
        <taxon>Aroideae</taxon>
        <taxon>Colocasieae</taxon>
        <taxon>Colocasia</taxon>
    </lineage>
</organism>
<dbReference type="Gene3D" id="3.80.10.10">
    <property type="entry name" value="Ribonuclease Inhibitor"/>
    <property type="match status" value="2"/>
</dbReference>
<keyword evidence="3" id="KW-0472">Membrane</keyword>
<dbReference type="Pfam" id="PF00560">
    <property type="entry name" value="LRR_1"/>
    <property type="match status" value="1"/>
</dbReference>
<gene>
    <name evidence="5" type="ORF">Taro_053562</name>
</gene>
<dbReference type="Proteomes" id="UP000652761">
    <property type="component" value="Unassembled WGS sequence"/>
</dbReference>
<dbReference type="OrthoDB" id="676979at2759"/>
<evidence type="ECO:0000313" key="5">
    <source>
        <dbReference type="EMBL" id="MQM20542.1"/>
    </source>
</evidence>
<evidence type="ECO:0000256" key="2">
    <source>
        <dbReference type="ARBA" id="ARBA00022737"/>
    </source>
</evidence>
<evidence type="ECO:0000256" key="3">
    <source>
        <dbReference type="SAM" id="Phobius"/>
    </source>
</evidence>
<evidence type="ECO:0000256" key="1">
    <source>
        <dbReference type="ARBA" id="ARBA00022614"/>
    </source>
</evidence>
<dbReference type="FunFam" id="3.80.10.10:FF:000380">
    <property type="entry name" value="Putative inactive leucine-rich repeat receptor-like protein kinase"/>
    <property type="match status" value="1"/>
</dbReference>
<dbReference type="SUPFAM" id="SSF52058">
    <property type="entry name" value="L domain-like"/>
    <property type="match status" value="1"/>
</dbReference>
<dbReference type="InterPro" id="IPR003591">
    <property type="entry name" value="Leu-rich_rpt_typical-subtyp"/>
</dbReference>
<dbReference type="PANTHER" id="PTHR48010:SF5">
    <property type="entry name" value="PROTEIN TOO MANY MOUTHS"/>
    <property type="match status" value="1"/>
</dbReference>
<keyword evidence="1" id="KW-0433">Leucine-rich repeat</keyword>
<feature type="transmembrane region" description="Helical" evidence="3">
    <location>
        <begin position="391"/>
        <end position="415"/>
    </location>
</feature>
<proteinExistence type="predicted"/>
<accession>A0A843XMZ9</accession>
<feature type="signal peptide" evidence="4">
    <location>
        <begin position="1"/>
        <end position="23"/>
    </location>
</feature>
<keyword evidence="2" id="KW-0677">Repeat</keyword>
<keyword evidence="3" id="KW-1133">Transmembrane helix</keyword>
<feature type="chain" id="PRO_5033038273" description="Leucine-rich repeat-containing N-terminal plant-type domain-containing protein" evidence="4">
    <location>
        <begin position="24"/>
        <end position="543"/>
    </location>
</feature>
<comment type="caution">
    <text evidence="5">The sequence shown here is derived from an EMBL/GenBank/DDBJ whole genome shotgun (WGS) entry which is preliminary data.</text>
</comment>
<dbReference type="SMART" id="SM00369">
    <property type="entry name" value="LRR_TYP"/>
    <property type="match status" value="5"/>
</dbReference>